<proteinExistence type="predicted"/>
<evidence type="ECO:0000256" key="1">
    <source>
        <dbReference type="SAM" id="MobiDB-lite"/>
    </source>
</evidence>
<organism evidence="2">
    <name type="scientific">Tetraselmis sp. GSL018</name>
    <dbReference type="NCBI Taxonomy" id="582737"/>
    <lineage>
        <taxon>Eukaryota</taxon>
        <taxon>Viridiplantae</taxon>
        <taxon>Chlorophyta</taxon>
        <taxon>core chlorophytes</taxon>
        <taxon>Chlorodendrophyceae</taxon>
        <taxon>Chlorodendrales</taxon>
        <taxon>Chlorodendraceae</taxon>
        <taxon>Tetraselmis</taxon>
    </lineage>
</organism>
<gene>
    <name evidence="2" type="ORF">TSPGSL018_29708</name>
</gene>
<reference evidence="2" key="1">
    <citation type="submission" date="2014-05" db="EMBL/GenBank/DDBJ databases">
        <title>The transcriptome of the halophilic microalga Tetraselmis sp. GSL018 isolated from the Great Salt Lake, Utah.</title>
        <authorList>
            <person name="Jinkerson R.E."/>
            <person name="D'Adamo S."/>
            <person name="Posewitz M.C."/>
        </authorList>
    </citation>
    <scope>NUCLEOTIDE SEQUENCE</scope>
    <source>
        <strain evidence="2">GSL018</strain>
    </source>
</reference>
<accession>A0A061RQU6</accession>
<protein>
    <submittedName>
        <fullName evidence="2">Uncharacterized protein</fullName>
    </submittedName>
</protein>
<feature type="region of interest" description="Disordered" evidence="1">
    <location>
        <begin position="1"/>
        <end position="81"/>
    </location>
</feature>
<name>A0A061RQU6_9CHLO</name>
<dbReference type="AlphaFoldDB" id="A0A061RQU6"/>
<dbReference type="EMBL" id="GBEZ01012811">
    <property type="protein sequence ID" value="JAC73114.1"/>
    <property type="molecule type" value="Transcribed_RNA"/>
</dbReference>
<evidence type="ECO:0000313" key="2">
    <source>
        <dbReference type="EMBL" id="JAC73114.1"/>
    </source>
</evidence>
<sequence>MARDATRSVPPPGREGAEERAQGEAEAAGAPPPAAGGEGQARCRDRRCAAVSRPGSEPRAARDARSCPSNDQARRREPPAAHRWFRAASAEQRRWQKQQPPGPQHLPGAVPGDVPCPHFLPPNPQPQGWVMVSSPSATLFVSPQLDGAGSRGEGAAVKGNAAHAVCSSWCGGSRQIQILKFNSMTKRLVALHCPLC</sequence>